<dbReference type="SMART" id="SM00984">
    <property type="entry name" value="UDPG_MGDP_dh_C"/>
    <property type="match status" value="1"/>
</dbReference>
<feature type="binding site" evidence="10">
    <location>
        <begin position="249"/>
        <end position="253"/>
    </location>
    <ligand>
        <name>substrate</name>
    </ligand>
</feature>
<dbReference type="GO" id="GO:0003979">
    <property type="term" value="F:UDP-glucose 6-dehydrogenase activity"/>
    <property type="evidence" value="ECO:0007669"/>
    <property type="project" value="UniProtKB-EC"/>
</dbReference>
<evidence type="ECO:0000256" key="1">
    <source>
        <dbReference type="ARBA" id="ARBA00004701"/>
    </source>
</evidence>
<dbReference type="InterPro" id="IPR008927">
    <property type="entry name" value="6-PGluconate_DH-like_C_sf"/>
</dbReference>
<dbReference type="InterPro" id="IPR014026">
    <property type="entry name" value="UDP-Glc/GDP-Man_DH_dimer"/>
</dbReference>
<comment type="similarity">
    <text evidence="2 8">Belongs to the UDP-glucose/GDP-mannose dehydrogenase family.</text>
</comment>
<evidence type="ECO:0000256" key="3">
    <source>
        <dbReference type="ARBA" id="ARBA00012954"/>
    </source>
</evidence>
<feature type="binding site" evidence="11">
    <location>
        <position position="263"/>
    </location>
    <ligand>
        <name>NAD(+)</name>
        <dbReference type="ChEBI" id="CHEBI:57540"/>
    </ligand>
</feature>
<dbReference type="GO" id="GO:0000271">
    <property type="term" value="P:polysaccharide biosynthetic process"/>
    <property type="evidence" value="ECO:0007669"/>
    <property type="project" value="InterPro"/>
</dbReference>
<dbReference type="EC" id="1.1.1.22" evidence="3 8"/>
<dbReference type="InterPro" id="IPR036291">
    <property type="entry name" value="NAD(P)-bd_dom_sf"/>
</dbReference>
<protein>
    <recommendedName>
        <fullName evidence="4 8">UDP-glucose 6-dehydrogenase</fullName>
        <ecNumber evidence="3 8">1.1.1.22</ecNumber>
    </recommendedName>
</protein>
<dbReference type="InterPro" id="IPR001732">
    <property type="entry name" value="UDP-Glc/GDP-Man_DH_N"/>
</dbReference>
<feature type="binding site" evidence="11">
    <location>
        <position position="35"/>
    </location>
    <ligand>
        <name>NAD(+)</name>
        <dbReference type="ChEBI" id="CHEBI:57540"/>
    </ligand>
</feature>
<evidence type="ECO:0000256" key="6">
    <source>
        <dbReference type="ARBA" id="ARBA00023027"/>
    </source>
</evidence>
<organism evidence="13">
    <name type="scientific">Wolbachia endosymbiont of Sergentomyia squamirostris</name>
    <dbReference type="NCBI Taxonomy" id="3113640"/>
    <lineage>
        <taxon>Bacteria</taxon>
        <taxon>Pseudomonadati</taxon>
        <taxon>Pseudomonadota</taxon>
        <taxon>Alphaproteobacteria</taxon>
        <taxon>Rickettsiales</taxon>
        <taxon>Anaplasmataceae</taxon>
        <taxon>Wolbachieae</taxon>
        <taxon>Wolbachia</taxon>
    </lineage>
</organism>
<feature type="binding site" evidence="11">
    <location>
        <position position="30"/>
    </location>
    <ligand>
        <name>NAD(+)</name>
        <dbReference type="ChEBI" id="CHEBI:57540"/>
    </ligand>
</feature>
<sequence length="437" mass="48353">MHITIIGVGYVGLVSGTMLSEQGHKVDCIDINTEKIELLKSGKIPLYEPGLADYLENNIKSQRIRFFDSYFQINPNTEVVFITVDTPSDSLGNANLKNVYNAVSEVSDRVNQDCLIVIKSTVPPGTAENIYNYLSNKGYNFDLGVNPEFLKQGSAVSDFLYPDRIIIGVKTKLARAKLEVIYKSFIDKNIPLIVTGTVTAEMIKYASNAFLATKVAFINGMAGLCELLGADIDLLANSMGMDHRIGKEFLKAGPGFGGSCFPKDLSALIRLAEDHNVKLQILNSVKESNYNHITNIAKKVEYLLNGVQNKKIAIWGLTFKSGTDDVRNSPAIDIAQLLVNNKAKITAYDPMGMDNARQILKDIEYADNAIGAARDAEALLLLTEWKEFKNQDFASLKSIMAAPNVFDFRNLLDSELLLRYGYHVYSLGKNLSTKFNC</sequence>
<evidence type="ECO:0000256" key="5">
    <source>
        <dbReference type="ARBA" id="ARBA00023002"/>
    </source>
</evidence>
<dbReference type="Pfam" id="PF03721">
    <property type="entry name" value="UDPG_MGDP_dh_N"/>
    <property type="match status" value="1"/>
</dbReference>
<dbReference type="GO" id="GO:0051287">
    <property type="term" value="F:NAD binding"/>
    <property type="evidence" value="ECO:0007669"/>
    <property type="project" value="InterPro"/>
</dbReference>
<feature type="binding site" evidence="10">
    <location>
        <position position="257"/>
    </location>
    <ligand>
        <name>substrate</name>
    </ligand>
</feature>
<dbReference type="InterPro" id="IPR028357">
    <property type="entry name" value="UDPglc_DH_bac"/>
</dbReference>
<dbReference type="SUPFAM" id="SSF51735">
    <property type="entry name" value="NAD(P)-binding Rossmann-fold domains"/>
    <property type="match status" value="1"/>
</dbReference>
<gene>
    <name evidence="13" type="ORF">DMENIID0003_08410</name>
</gene>
<keyword evidence="5 8" id="KW-0560">Oxidoreductase</keyword>
<dbReference type="SUPFAM" id="SSF52413">
    <property type="entry name" value="UDP-glucose/GDP-mannose dehydrogenase C-terminal domain"/>
    <property type="match status" value="1"/>
</dbReference>
<dbReference type="NCBIfam" id="TIGR03026">
    <property type="entry name" value="NDP-sugDHase"/>
    <property type="match status" value="1"/>
</dbReference>
<feature type="binding site" evidence="10">
    <location>
        <position position="204"/>
    </location>
    <ligand>
        <name>substrate</name>
    </ligand>
</feature>
<feature type="binding site" evidence="11">
    <location>
        <position position="121"/>
    </location>
    <ligand>
        <name>NAD(+)</name>
        <dbReference type="ChEBI" id="CHEBI:57540"/>
    </ligand>
</feature>
<evidence type="ECO:0000256" key="7">
    <source>
        <dbReference type="ARBA" id="ARBA00047473"/>
    </source>
</evidence>
<dbReference type="InterPro" id="IPR017476">
    <property type="entry name" value="UDP-Glc/GDP-Man"/>
</dbReference>
<dbReference type="SUPFAM" id="SSF48179">
    <property type="entry name" value="6-phosphogluconate dehydrogenase C-terminal domain-like"/>
    <property type="match status" value="1"/>
</dbReference>
<evidence type="ECO:0000256" key="11">
    <source>
        <dbReference type="PIRSR" id="PIRSR500134-3"/>
    </source>
</evidence>
<comment type="catalytic activity">
    <reaction evidence="7 8">
        <text>UDP-alpha-D-glucose + 2 NAD(+) + H2O = UDP-alpha-D-glucuronate + 2 NADH + 3 H(+)</text>
        <dbReference type="Rhea" id="RHEA:23596"/>
        <dbReference type="ChEBI" id="CHEBI:15377"/>
        <dbReference type="ChEBI" id="CHEBI:15378"/>
        <dbReference type="ChEBI" id="CHEBI:57540"/>
        <dbReference type="ChEBI" id="CHEBI:57945"/>
        <dbReference type="ChEBI" id="CHEBI:58052"/>
        <dbReference type="ChEBI" id="CHEBI:58885"/>
        <dbReference type="EC" id="1.1.1.22"/>
    </reaction>
</comment>
<evidence type="ECO:0000256" key="10">
    <source>
        <dbReference type="PIRSR" id="PIRSR500134-2"/>
    </source>
</evidence>
<reference evidence="13" key="1">
    <citation type="submission" date="2024-01" db="EMBL/GenBank/DDBJ databases">
        <title>Sequencing the genomes of a sandfly, Sergentomyia squamirostris, and its two endosymbionts.</title>
        <authorList>
            <person name="Itokawa K."/>
            <person name="Sanjoba C."/>
        </authorList>
    </citation>
    <scope>NUCLEOTIDE SEQUENCE</scope>
    <source>
        <strain evidence="13">WSSQ</strain>
    </source>
</reference>
<evidence type="ECO:0000313" key="13">
    <source>
        <dbReference type="EMBL" id="BFD47767.1"/>
    </source>
</evidence>
<dbReference type="PANTHER" id="PTHR43750">
    <property type="entry name" value="UDP-GLUCOSE 6-DEHYDROGENASE TUAD"/>
    <property type="match status" value="1"/>
</dbReference>
<feature type="binding site" evidence="11">
    <location>
        <position position="327"/>
    </location>
    <ligand>
        <name>NAD(+)</name>
        <dbReference type="ChEBI" id="CHEBI:57540"/>
    </ligand>
</feature>
<dbReference type="InterPro" id="IPR036220">
    <property type="entry name" value="UDP-Glc/GDP-Man_DH_C_sf"/>
</dbReference>
<dbReference type="InterPro" id="IPR014027">
    <property type="entry name" value="UDP-Glc/GDP-Man_DH_C"/>
</dbReference>
<dbReference type="PANTHER" id="PTHR43750:SF3">
    <property type="entry name" value="UDP-GLUCOSE 6-DEHYDROGENASE TUAD"/>
    <property type="match status" value="1"/>
</dbReference>
<comment type="pathway">
    <text evidence="1">Nucleotide-sugar biosynthesis; UDP-alpha-D-glucuronate biosynthesis; UDP-alpha-D-glucuronate from UDP-alpha-D-glucose: step 1/1.</text>
</comment>
<dbReference type="Pfam" id="PF00984">
    <property type="entry name" value="UDPG_MGDP_dh"/>
    <property type="match status" value="1"/>
</dbReference>
<feature type="domain" description="UDP-glucose/GDP-mannose dehydrogenase C-terminal" evidence="12">
    <location>
        <begin position="313"/>
        <end position="414"/>
    </location>
</feature>
<feature type="active site" description="Nucleophile" evidence="9">
    <location>
        <position position="260"/>
    </location>
</feature>
<dbReference type="Gene3D" id="3.40.50.720">
    <property type="entry name" value="NAD(P)-binding Rossmann-like Domain"/>
    <property type="match status" value="2"/>
</dbReference>
<dbReference type="PIRSF" id="PIRSF500134">
    <property type="entry name" value="UDPglc_DH_bac"/>
    <property type="match status" value="1"/>
</dbReference>
<name>A0AAT9GD59_9RICK</name>
<dbReference type="Gene3D" id="1.20.5.100">
    <property type="entry name" value="Cytochrome c1, transmembrane anchor, C-terminal"/>
    <property type="match status" value="1"/>
</dbReference>
<dbReference type="EMBL" id="AP029172">
    <property type="protein sequence ID" value="BFD47767.1"/>
    <property type="molecule type" value="Genomic_DNA"/>
</dbReference>
<evidence type="ECO:0000256" key="4">
    <source>
        <dbReference type="ARBA" id="ARBA00015132"/>
    </source>
</evidence>
<evidence type="ECO:0000256" key="2">
    <source>
        <dbReference type="ARBA" id="ARBA00006601"/>
    </source>
</evidence>
<dbReference type="PIRSF" id="PIRSF000124">
    <property type="entry name" value="UDPglc_GDPman_dh"/>
    <property type="match status" value="1"/>
</dbReference>
<evidence type="ECO:0000259" key="12">
    <source>
        <dbReference type="SMART" id="SM00984"/>
    </source>
</evidence>
<dbReference type="AlphaFoldDB" id="A0AAT9GD59"/>
<evidence type="ECO:0000256" key="8">
    <source>
        <dbReference type="PIRNR" id="PIRNR000124"/>
    </source>
</evidence>
<keyword evidence="6 8" id="KW-0520">NAD</keyword>
<feature type="binding site" evidence="11">
    <location>
        <position position="86"/>
    </location>
    <ligand>
        <name>NAD(+)</name>
        <dbReference type="ChEBI" id="CHEBI:57540"/>
    </ligand>
</feature>
<evidence type="ECO:0000256" key="9">
    <source>
        <dbReference type="PIRSR" id="PIRSR500134-1"/>
    </source>
</evidence>
<accession>A0AAT9GD59</accession>
<dbReference type="Pfam" id="PF03720">
    <property type="entry name" value="UDPG_MGDP_dh_C"/>
    <property type="match status" value="1"/>
</dbReference>
<proteinExistence type="inferred from homology"/>
<feature type="binding site" evidence="10">
    <location>
        <position position="320"/>
    </location>
    <ligand>
        <name>substrate</name>
    </ligand>
</feature>